<keyword evidence="3" id="KW-1185">Reference proteome</keyword>
<accession>A0A1I1CZ31</accession>
<evidence type="ECO:0000313" key="2">
    <source>
        <dbReference type="EMBL" id="SFB67316.1"/>
    </source>
</evidence>
<gene>
    <name evidence="2" type="ORF">SAMN05444422_10123</name>
</gene>
<organism evidence="2 3">
    <name type="scientific">Natronobacterium haloterrestre</name>
    <name type="common">Halobiforma haloterrestris</name>
    <dbReference type="NCBI Taxonomy" id="148448"/>
    <lineage>
        <taxon>Archaea</taxon>
        <taxon>Methanobacteriati</taxon>
        <taxon>Methanobacteriota</taxon>
        <taxon>Stenosarchaea group</taxon>
        <taxon>Halobacteria</taxon>
        <taxon>Halobacteriales</taxon>
        <taxon>Natrialbaceae</taxon>
        <taxon>Natronobacterium</taxon>
    </lineage>
</organism>
<feature type="region of interest" description="Disordered" evidence="1">
    <location>
        <begin position="304"/>
        <end position="334"/>
    </location>
</feature>
<proteinExistence type="predicted"/>
<dbReference type="EMBL" id="FOKW01000001">
    <property type="protein sequence ID" value="SFB67316.1"/>
    <property type="molecule type" value="Genomic_DNA"/>
</dbReference>
<protein>
    <recommendedName>
        <fullName evidence="4">PGF-CTERM protein</fullName>
    </recommendedName>
</protein>
<evidence type="ECO:0000313" key="3">
    <source>
        <dbReference type="Proteomes" id="UP000199161"/>
    </source>
</evidence>
<feature type="compositionally biased region" description="Acidic residues" evidence="1">
    <location>
        <begin position="37"/>
        <end position="46"/>
    </location>
</feature>
<evidence type="ECO:0000256" key="1">
    <source>
        <dbReference type="SAM" id="MobiDB-lite"/>
    </source>
</evidence>
<dbReference type="InterPro" id="IPR047792">
    <property type="entry name" value="Hvo_1808-like"/>
</dbReference>
<feature type="region of interest" description="Disordered" evidence="1">
    <location>
        <begin position="566"/>
        <end position="610"/>
    </location>
</feature>
<dbReference type="AlphaFoldDB" id="A0A1I1CZ31"/>
<evidence type="ECO:0008006" key="4">
    <source>
        <dbReference type="Google" id="ProtNLM"/>
    </source>
</evidence>
<dbReference type="Proteomes" id="UP000199161">
    <property type="component" value="Unassembled WGS sequence"/>
</dbReference>
<feature type="region of interest" description="Disordered" evidence="1">
    <location>
        <begin position="34"/>
        <end position="64"/>
    </location>
</feature>
<dbReference type="NCBIfam" id="NF038145">
    <property type="entry name" value="Hvo_1808_fam"/>
    <property type="match status" value="1"/>
</dbReference>
<sequence length="610" mass="66035">MESTRTRSLLVVLVVATIALLAVAAAGLVPGPFVGDDASDGDDYEYGDGLGYEDGERPENPTTADTVGYVEGYWYDDDLPVDDRANATLEDDELEAVVYRSMARVETLRERPFEEEVDVEVIGREEYRERDDIFVNLSVDEQLHASVTYEATFLVDRETDANAEIETLYGGSVNGYYDPGTGQIVVVSDTPETPELDEVVLGHELHHALQDQHFDLTSLERETIDQDNAKNGLVEGAAVWIDTEYADRCGEEWDCVLPAGSQSGSTDLNWGLYLTIYQPYDDGPDYVDYLLEQDGWAAVDEAYDDPPASSSEVIRPGEEREPADVAVPDRSGDGWTQFEIDGERADETVGEAGMVAMFAAGAFEAGQPAVIDRDEFLSAEVGYDYDQPYTDGWAGDELVTYVAADASVDDPDRTEEALEDTGFVWRTEWLSERDAAAFADGYLELLEFYGAEPVEDRKDTYVVEDEDGYPGAYYLERGPDGETVTVVRAPTVEDLPEIEEGAAPRGEDELEAWASVGEDGPDPDADDSDAIGGIAGSTGGSMAIAAVVVVGTGAVLVVLRRGVSLGPASVSPASRRYPGGPDGSSVPPEQFPGPEPEPGADRLTTPSTER</sequence>
<name>A0A1I1CZ31_NATHA</name>
<reference evidence="3" key="1">
    <citation type="submission" date="2016-10" db="EMBL/GenBank/DDBJ databases">
        <authorList>
            <person name="Varghese N."/>
            <person name="Submissions S."/>
        </authorList>
    </citation>
    <scope>NUCLEOTIDE SEQUENCE [LARGE SCALE GENOMIC DNA]</scope>
    <source>
        <strain evidence="3">DSM 13078</strain>
    </source>
</reference>
<dbReference type="RefSeq" id="WP_245757943.1">
    <property type="nucleotide sequence ID" value="NZ_FOKW01000001.1"/>
</dbReference>